<dbReference type="AlphaFoldDB" id="A0A178Y4T3"/>
<dbReference type="OrthoDB" id="9810387at2"/>
<evidence type="ECO:0000313" key="2">
    <source>
        <dbReference type="Proteomes" id="UP000094025"/>
    </source>
</evidence>
<dbReference type="PIRSF" id="PIRSF031780">
    <property type="entry name" value="UCP031780"/>
    <property type="match status" value="1"/>
</dbReference>
<dbReference type="STRING" id="1472378.AU381_15470"/>
<dbReference type="Proteomes" id="UP000094025">
    <property type="component" value="Unassembled WGS sequence"/>
</dbReference>
<comment type="caution">
    <text evidence="1">The sequence shown here is derived from an EMBL/GenBank/DDBJ whole genome shotgun (WGS) entry which is preliminary data.</text>
</comment>
<dbReference type="InterPro" id="IPR038293">
    <property type="entry name" value="ATPase_inh_sub_z_sf"/>
</dbReference>
<keyword evidence="2" id="KW-1185">Reference proteome</keyword>
<reference evidence="1 2" key="1">
    <citation type="journal article" date="2016" name="Int. J. Syst. Evol. Microbiol.">
        <title>Ensifer glycinis sp. nov., an novel rhizobial species associated with Glycine spp.</title>
        <authorList>
            <person name="Yan H."/>
            <person name="Yan J."/>
            <person name="Sui X.H."/>
            <person name="Wang E.T."/>
            <person name="Chen W.X."/>
            <person name="Zhang X.X."/>
            <person name="Chen W.F."/>
        </authorList>
    </citation>
    <scope>NUCLEOTIDE SEQUENCE [LARGE SCALE GENOMIC DNA]</scope>
    <source>
        <strain evidence="1 2">CCBAU 23380</strain>
    </source>
</reference>
<organism evidence="1 2">
    <name type="scientific">Sinorhizobium glycinis</name>
    <dbReference type="NCBI Taxonomy" id="1472378"/>
    <lineage>
        <taxon>Bacteria</taxon>
        <taxon>Pseudomonadati</taxon>
        <taxon>Pseudomonadota</taxon>
        <taxon>Alphaproteobacteria</taxon>
        <taxon>Hyphomicrobiales</taxon>
        <taxon>Rhizobiaceae</taxon>
        <taxon>Sinorhizobium/Ensifer group</taxon>
        <taxon>Sinorhizobium</taxon>
    </lineage>
</organism>
<evidence type="ECO:0008006" key="3">
    <source>
        <dbReference type="Google" id="ProtNLM"/>
    </source>
</evidence>
<dbReference type="RefSeq" id="WP_064240420.1">
    <property type="nucleotide sequence ID" value="NZ_LPUX01000050.1"/>
</dbReference>
<dbReference type="Gene3D" id="1.10.790.20">
    <property type="entry name" value="Domain of unknown function DUF1476"/>
    <property type="match status" value="1"/>
</dbReference>
<dbReference type="Pfam" id="PF07345">
    <property type="entry name" value="ATPaseInh_sub_z"/>
    <property type="match status" value="1"/>
</dbReference>
<dbReference type="InterPro" id="IPR009945">
    <property type="entry name" value="ATPase_inh_sub_z"/>
</dbReference>
<protein>
    <recommendedName>
        <fullName evidence="3">Aldolase</fullName>
    </recommendedName>
</protein>
<sequence length="104" mass="11678">MTTMQDREKAFEAKFALDEELRFKALARRNRLLGLWAAGLLKKADPEAYARDVIVADIEEAGHDDVVRKILADFNAAGVTQSEADIRLRMLEFLAQAVEQVQSS</sequence>
<gene>
    <name evidence="1" type="ORF">AU381_15470</name>
</gene>
<dbReference type="EMBL" id="LPUX01000050">
    <property type="protein sequence ID" value="OAP42579.1"/>
    <property type="molecule type" value="Genomic_DNA"/>
</dbReference>
<evidence type="ECO:0000313" key="1">
    <source>
        <dbReference type="EMBL" id="OAP42579.1"/>
    </source>
</evidence>
<accession>A0A178Y4T3</accession>
<name>A0A178Y4T3_9HYPH</name>
<proteinExistence type="predicted"/>